<organism evidence="11 12">
    <name type="scientific">Fundidesulfovibrio magnetotacticus</name>
    <dbReference type="NCBI Taxonomy" id="2730080"/>
    <lineage>
        <taxon>Bacteria</taxon>
        <taxon>Pseudomonadati</taxon>
        <taxon>Thermodesulfobacteriota</taxon>
        <taxon>Desulfovibrionia</taxon>
        <taxon>Desulfovibrionales</taxon>
        <taxon>Desulfovibrionaceae</taxon>
        <taxon>Fundidesulfovibrio</taxon>
    </lineage>
</organism>
<evidence type="ECO:0000256" key="5">
    <source>
        <dbReference type="ARBA" id="ARBA00022692"/>
    </source>
</evidence>
<feature type="compositionally biased region" description="Basic and acidic residues" evidence="9">
    <location>
        <begin position="1"/>
        <end position="11"/>
    </location>
</feature>
<sequence>MTDDIRTDTDATPRNGDAGSDDTRDGGNASAAEAAKAHESAPARVAVQELPSPPPMNPYLAGLFLGLTLLASYLILGAGLGASGALARLGAWLEHLILPARVEANAYFGPWFPDPLAYYLSFMFLGVLAGGLLSALAGGRLRFMVERGPTASRLRRLLLALAGGALTGFAARLAQGCTSGQGLSGGALLLTGSFVFLGCVFATGYLTAWIFRRQWK</sequence>
<dbReference type="Pfam" id="PF04143">
    <property type="entry name" value="Sulf_transp"/>
    <property type="match status" value="1"/>
</dbReference>
<evidence type="ECO:0000256" key="9">
    <source>
        <dbReference type="SAM" id="MobiDB-lite"/>
    </source>
</evidence>
<comment type="caution">
    <text evidence="11">The sequence shown here is derived from an EMBL/GenBank/DDBJ whole genome shotgun (WGS) entry which is preliminary data.</text>
</comment>
<keyword evidence="2" id="KW-0813">Transport</keyword>
<evidence type="ECO:0000256" key="4">
    <source>
        <dbReference type="ARBA" id="ARBA00022519"/>
    </source>
</evidence>
<evidence type="ECO:0000256" key="3">
    <source>
        <dbReference type="ARBA" id="ARBA00022475"/>
    </source>
</evidence>
<gene>
    <name evidence="11" type="ORF">NNJEOMEG_02566</name>
</gene>
<keyword evidence="7 10" id="KW-0472">Membrane</keyword>
<protein>
    <recommendedName>
        <fullName evidence="13">Sulphur transport domain-containing protein</fullName>
    </recommendedName>
</protein>
<feature type="region of interest" description="Disordered" evidence="9">
    <location>
        <begin position="1"/>
        <end position="43"/>
    </location>
</feature>
<comment type="subcellular location">
    <subcellularLocation>
        <location evidence="1">Cell inner membrane</location>
        <topology evidence="1">Multi-pass membrane protein</topology>
    </subcellularLocation>
</comment>
<keyword evidence="6 10" id="KW-1133">Transmembrane helix</keyword>
<keyword evidence="3" id="KW-1003">Cell membrane</keyword>
<comment type="similarity">
    <text evidence="8">Belongs to the TsuA/YedE (TC 9.B.102) family.</text>
</comment>
<feature type="transmembrane region" description="Helical" evidence="10">
    <location>
        <begin position="157"/>
        <end position="175"/>
    </location>
</feature>
<keyword evidence="12" id="KW-1185">Reference proteome</keyword>
<evidence type="ECO:0008006" key="13">
    <source>
        <dbReference type="Google" id="ProtNLM"/>
    </source>
</evidence>
<evidence type="ECO:0000256" key="10">
    <source>
        <dbReference type="SAM" id="Phobius"/>
    </source>
</evidence>
<evidence type="ECO:0000313" key="12">
    <source>
        <dbReference type="Proteomes" id="UP000494245"/>
    </source>
</evidence>
<proteinExistence type="inferred from homology"/>
<dbReference type="EMBL" id="BLTE01000011">
    <property type="protein sequence ID" value="GFK94719.1"/>
    <property type="molecule type" value="Genomic_DNA"/>
</dbReference>
<reference evidence="11 12" key="2">
    <citation type="submission" date="2020-05" db="EMBL/GenBank/DDBJ databases">
        <title>Draft genome sequence of Desulfovibrio sp. strainFSS-1.</title>
        <authorList>
            <person name="Shimoshige H."/>
            <person name="Kobayashi H."/>
            <person name="Maekawa T."/>
        </authorList>
    </citation>
    <scope>NUCLEOTIDE SEQUENCE [LARGE SCALE GENOMIC DNA]</scope>
    <source>
        <strain evidence="11 12">SIID29052-01</strain>
    </source>
</reference>
<name>A0A6V8LXC2_9BACT</name>
<dbReference type="PANTHER" id="PTHR30574">
    <property type="entry name" value="INNER MEMBRANE PROTEIN YEDE"/>
    <property type="match status" value="1"/>
</dbReference>
<dbReference type="RefSeq" id="WP_173085055.1">
    <property type="nucleotide sequence ID" value="NZ_BLTE01000011.1"/>
</dbReference>
<reference evidence="11 12" key="1">
    <citation type="submission" date="2020-04" db="EMBL/GenBank/DDBJ databases">
        <authorList>
            <consortium name="Desulfovibrio sp. FSS-1 genome sequencing consortium"/>
            <person name="Shimoshige H."/>
            <person name="Kobayashi H."/>
            <person name="Maekawa T."/>
        </authorList>
    </citation>
    <scope>NUCLEOTIDE SEQUENCE [LARGE SCALE GENOMIC DNA]</scope>
    <source>
        <strain evidence="11 12">SIID29052-01</strain>
    </source>
</reference>
<evidence type="ECO:0000256" key="2">
    <source>
        <dbReference type="ARBA" id="ARBA00022448"/>
    </source>
</evidence>
<evidence type="ECO:0000256" key="8">
    <source>
        <dbReference type="ARBA" id="ARBA00035655"/>
    </source>
</evidence>
<feature type="transmembrane region" description="Helical" evidence="10">
    <location>
        <begin position="59"/>
        <end position="82"/>
    </location>
</feature>
<keyword evidence="4" id="KW-0997">Cell inner membrane</keyword>
<dbReference type="AlphaFoldDB" id="A0A6V8LXC2"/>
<dbReference type="Proteomes" id="UP000494245">
    <property type="component" value="Unassembled WGS sequence"/>
</dbReference>
<dbReference type="InterPro" id="IPR007272">
    <property type="entry name" value="Sulf_transp_TsuA/YedE"/>
</dbReference>
<keyword evidence="5 10" id="KW-0812">Transmembrane</keyword>
<dbReference type="PANTHER" id="PTHR30574:SF1">
    <property type="entry name" value="SULPHUR TRANSPORT DOMAIN-CONTAINING PROTEIN"/>
    <property type="match status" value="1"/>
</dbReference>
<evidence type="ECO:0000256" key="7">
    <source>
        <dbReference type="ARBA" id="ARBA00023136"/>
    </source>
</evidence>
<feature type="transmembrane region" description="Helical" evidence="10">
    <location>
        <begin position="116"/>
        <end position="136"/>
    </location>
</feature>
<feature type="transmembrane region" description="Helical" evidence="10">
    <location>
        <begin position="187"/>
        <end position="211"/>
    </location>
</feature>
<dbReference type="GO" id="GO:0005886">
    <property type="term" value="C:plasma membrane"/>
    <property type="evidence" value="ECO:0007669"/>
    <property type="project" value="UniProtKB-SubCell"/>
</dbReference>
<evidence type="ECO:0000313" key="11">
    <source>
        <dbReference type="EMBL" id="GFK94719.1"/>
    </source>
</evidence>
<accession>A0A6V8LXC2</accession>
<evidence type="ECO:0000256" key="1">
    <source>
        <dbReference type="ARBA" id="ARBA00004429"/>
    </source>
</evidence>
<evidence type="ECO:0000256" key="6">
    <source>
        <dbReference type="ARBA" id="ARBA00022989"/>
    </source>
</evidence>